<comment type="caution">
    <text evidence="2">The sequence shown here is derived from an EMBL/GenBank/DDBJ whole genome shotgun (WGS) entry which is preliminary data.</text>
</comment>
<dbReference type="EMBL" id="JAHKRT010000002">
    <property type="protein sequence ID" value="MBU3077061.1"/>
    <property type="molecule type" value="Genomic_DNA"/>
</dbReference>
<dbReference type="Proteomes" id="UP000776276">
    <property type="component" value="Unassembled WGS sequence"/>
</dbReference>
<evidence type="ECO:0000259" key="1">
    <source>
        <dbReference type="Pfam" id="PF04355"/>
    </source>
</evidence>
<name>A0ABS6BHZ7_9SPHN</name>
<feature type="domain" description="Outer membrane protein assembly factor BamE" evidence="1">
    <location>
        <begin position="34"/>
        <end position="106"/>
    </location>
</feature>
<dbReference type="RefSeq" id="WP_216320600.1">
    <property type="nucleotide sequence ID" value="NZ_JAHKRT010000002.1"/>
</dbReference>
<organism evidence="2 3">
    <name type="scientific">Sphingomonas quercus</name>
    <dbReference type="NCBI Taxonomy" id="2842451"/>
    <lineage>
        <taxon>Bacteria</taxon>
        <taxon>Pseudomonadati</taxon>
        <taxon>Pseudomonadota</taxon>
        <taxon>Alphaproteobacteria</taxon>
        <taxon>Sphingomonadales</taxon>
        <taxon>Sphingomonadaceae</taxon>
        <taxon>Sphingomonas</taxon>
    </lineage>
</organism>
<evidence type="ECO:0000313" key="2">
    <source>
        <dbReference type="EMBL" id="MBU3077061.1"/>
    </source>
</evidence>
<keyword evidence="3" id="KW-1185">Reference proteome</keyword>
<reference evidence="2 3" key="1">
    <citation type="submission" date="2021-06" db="EMBL/GenBank/DDBJ databases">
        <title>Sphingomonas sp. XMGL2, whole genome shotgun sequencing project.</title>
        <authorList>
            <person name="Zhao G."/>
            <person name="Shen L."/>
        </authorList>
    </citation>
    <scope>NUCLEOTIDE SEQUENCE [LARGE SCALE GENOMIC DNA]</scope>
    <source>
        <strain evidence="2 3">XMGL2</strain>
    </source>
</reference>
<dbReference type="InterPro" id="IPR007450">
    <property type="entry name" value="BamE_dom"/>
</dbReference>
<gene>
    <name evidence="2" type="primary">bamE</name>
    <name evidence="2" type="ORF">KOF26_04210</name>
</gene>
<sequence length="161" mass="17401">MTMVGRRLIMATGVAALAVSLGGCGQFRAHQGFVFDQVLADSVSPGVDNKDSVSKTLGRPSFQGEFDDNSWYYLSRETRQFAFRSPRPVQQTVLAVRFDKDGNVSRVDRTGLETIRKVSPYGDKTPTLGRKSSLLNDLFGNIGRVGASGQGAPTADNPNSN</sequence>
<proteinExistence type="predicted"/>
<protein>
    <submittedName>
        <fullName evidence="2">Outer membrane protein assembly factor BamE</fullName>
    </submittedName>
</protein>
<dbReference type="Pfam" id="PF04355">
    <property type="entry name" value="BamE"/>
    <property type="match status" value="1"/>
</dbReference>
<accession>A0ABS6BHZ7</accession>
<dbReference type="PANTHER" id="PTHR37482">
    <property type="entry name" value="OUTER MEMBRANE PROTEIN ASSEMBLY FACTOR BAME"/>
    <property type="match status" value="1"/>
</dbReference>
<evidence type="ECO:0000313" key="3">
    <source>
        <dbReference type="Proteomes" id="UP000776276"/>
    </source>
</evidence>
<dbReference type="PROSITE" id="PS51257">
    <property type="entry name" value="PROKAR_LIPOPROTEIN"/>
    <property type="match status" value="1"/>
</dbReference>
<dbReference type="PANTHER" id="PTHR37482:SF1">
    <property type="entry name" value="OUTER MEMBRANE PROTEIN ASSEMBLY FACTOR BAME"/>
    <property type="match status" value="1"/>
</dbReference>
<dbReference type="InterPro" id="IPR026592">
    <property type="entry name" value="BamE"/>
</dbReference>